<evidence type="ECO:0000313" key="2">
    <source>
        <dbReference type="EMBL" id="TNN33698.1"/>
    </source>
</evidence>
<dbReference type="EMBL" id="SRLO01002158">
    <property type="protein sequence ID" value="TNN33698.1"/>
    <property type="molecule type" value="Genomic_DNA"/>
</dbReference>
<dbReference type="AlphaFoldDB" id="A0A4Z2EY23"/>
<name>A0A4Z2EY23_9TELE</name>
<dbReference type="OrthoDB" id="10065837at2759"/>
<dbReference type="Proteomes" id="UP000314294">
    <property type="component" value="Unassembled WGS sequence"/>
</dbReference>
<evidence type="ECO:0000313" key="3">
    <source>
        <dbReference type="Proteomes" id="UP000314294"/>
    </source>
</evidence>
<feature type="region of interest" description="Disordered" evidence="1">
    <location>
        <begin position="78"/>
        <end position="99"/>
    </location>
</feature>
<reference evidence="2 3" key="1">
    <citation type="submission" date="2019-03" db="EMBL/GenBank/DDBJ databases">
        <title>First draft genome of Liparis tanakae, snailfish: a comprehensive survey of snailfish specific genes.</title>
        <authorList>
            <person name="Kim W."/>
            <person name="Song I."/>
            <person name="Jeong J.-H."/>
            <person name="Kim D."/>
            <person name="Kim S."/>
            <person name="Ryu S."/>
            <person name="Song J.Y."/>
            <person name="Lee S.K."/>
        </authorList>
    </citation>
    <scope>NUCLEOTIDE SEQUENCE [LARGE SCALE GENOMIC DNA]</scope>
    <source>
        <tissue evidence="2">Muscle</tissue>
    </source>
</reference>
<sequence>MCSNAHAKDAFTWEDVRCAHSSNMAFPEVAEVALVAHQHDDDVAVRVVLQLLQPALGVFVRQVLGDVVDQEGADRPAVVAGRHGRREANTRRIRGGEEE</sequence>
<comment type="caution">
    <text evidence="2">The sequence shown here is derived from an EMBL/GenBank/DDBJ whole genome shotgun (WGS) entry which is preliminary data.</text>
</comment>
<proteinExistence type="predicted"/>
<feature type="compositionally biased region" description="Basic and acidic residues" evidence="1">
    <location>
        <begin position="86"/>
        <end position="99"/>
    </location>
</feature>
<gene>
    <name evidence="2" type="ORF">EYF80_056139</name>
</gene>
<organism evidence="2 3">
    <name type="scientific">Liparis tanakae</name>
    <name type="common">Tanaka's snailfish</name>
    <dbReference type="NCBI Taxonomy" id="230148"/>
    <lineage>
        <taxon>Eukaryota</taxon>
        <taxon>Metazoa</taxon>
        <taxon>Chordata</taxon>
        <taxon>Craniata</taxon>
        <taxon>Vertebrata</taxon>
        <taxon>Euteleostomi</taxon>
        <taxon>Actinopterygii</taxon>
        <taxon>Neopterygii</taxon>
        <taxon>Teleostei</taxon>
        <taxon>Neoteleostei</taxon>
        <taxon>Acanthomorphata</taxon>
        <taxon>Eupercaria</taxon>
        <taxon>Perciformes</taxon>
        <taxon>Cottioidei</taxon>
        <taxon>Cottales</taxon>
        <taxon>Liparidae</taxon>
        <taxon>Liparis</taxon>
    </lineage>
</organism>
<protein>
    <submittedName>
        <fullName evidence="2">Uncharacterized protein</fullName>
    </submittedName>
</protein>
<keyword evidence="3" id="KW-1185">Reference proteome</keyword>
<accession>A0A4Z2EY23</accession>
<evidence type="ECO:0000256" key="1">
    <source>
        <dbReference type="SAM" id="MobiDB-lite"/>
    </source>
</evidence>